<feature type="region of interest" description="Disordered" evidence="1">
    <location>
        <begin position="35"/>
        <end position="64"/>
    </location>
</feature>
<evidence type="ECO:0000313" key="4">
    <source>
        <dbReference type="Proteomes" id="UP000595610"/>
    </source>
</evidence>
<dbReference type="KEGG" id="pgis:I6I06_24855"/>
<organism evidence="3 4">
    <name type="scientific">Paraburkholderia ginsengisoli</name>
    <dbReference type="NCBI Taxonomy" id="311231"/>
    <lineage>
        <taxon>Bacteria</taxon>
        <taxon>Pseudomonadati</taxon>
        <taxon>Pseudomonadota</taxon>
        <taxon>Betaproteobacteria</taxon>
        <taxon>Burkholderiales</taxon>
        <taxon>Burkholderiaceae</taxon>
        <taxon>Paraburkholderia</taxon>
    </lineage>
</organism>
<evidence type="ECO:0000313" key="3">
    <source>
        <dbReference type="EMBL" id="QQC66017.1"/>
    </source>
</evidence>
<feature type="compositionally biased region" description="Low complexity" evidence="1">
    <location>
        <begin position="137"/>
        <end position="171"/>
    </location>
</feature>
<feature type="signal peptide" evidence="2">
    <location>
        <begin position="1"/>
        <end position="27"/>
    </location>
</feature>
<sequence>MRIKTLLGCGVTTLASALTLQCGLAWADGPEAAYASDEEAPSGSLSPDEYQVNADGMKEDPKAKMSDVARAYRNGYINRGKEDQAGYNAMIESHNHGQRKPTTPTNTQVARVDVPPLPAGLPEDDNSKYTTIPPQPRQYAQRQVSQARQVPQPQPQQQYQPQPQPQPQYRQAYQEPQYAPAMPMQYQPAPEYAQAQMQPVYADSQPVYVRQEYAPPPPVQYVPVYAQQQYEEMPVVETVMQPMAPPVAYQVYRPPVYLSMPRMYAYRAPVVSYRMWR</sequence>
<protein>
    <recommendedName>
        <fullName evidence="5">DUF4148 domain-containing protein</fullName>
    </recommendedName>
</protein>
<name>A0A7T4TAC7_9BURK</name>
<evidence type="ECO:0000256" key="1">
    <source>
        <dbReference type="SAM" id="MobiDB-lite"/>
    </source>
</evidence>
<gene>
    <name evidence="3" type="ORF">I6I06_24855</name>
</gene>
<evidence type="ECO:0008006" key="5">
    <source>
        <dbReference type="Google" id="ProtNLM"/>
    </source>
</evidence>
<accession>A0A7T4TAC7</accession>
<dbReference type="Proteomes" id="UP000595610">
    <property type="component" value="Chromosome 2"/>
</dbReference>
<keyword evidence="2" id="KW-0732">Signal</keyword>
<reference evidence="3 4" key="1">
    <citation type="submission" date="2020-12" db="EMBL/GenBank/DDBJ databases">
        <title>FDA dAtabase for Regulatory Grade micrObial Sequences (FDA-ARGOS): Supporting development and validation of Infectious Disease Dx tests.</title>
        <authorList>
            <person name="Nelson B."/>
            <person name="Plummer A."/>
            <person name="Tallon L."/>
            <person name="Sadzewicz L."/>
            <person name="Zhao X."/>
            <person name="Boylan J."/>
            <person name="Ott S."/>
            <person name="Bowen H."/>
            <person name="Vavikolanu K."/>
            <person name="Mehta A."/>
            <person name="Aluvathingal J."/>
            <person name="Nadendla S."/>
            <person name="Myers T."/>
            <person name="Yan Y."/>
            <person name="Sichtig H."/>
        </authorList>
    </citation>
    <scope>NUCLEOTIDE SEQUENCE [LARGE SCALE GENOMIC DNA]</scope>
    <source>
        <strain evidence="3 4">FDAARGOS_1049</strain>
    </source>
</reference>
<evidence type="ECO:0000256" key="2">
    <source>
        <dbReference type="SAM" id="SignalP"/>
    </source>
</evidence>
<feature type="region of interest" description="Disordered" evidence="1">
    <location>
        <begin position="94"/>
        <end position="171"/>
    </location>
</feature>
<feature type="compositionally biased region" description="Polar residues" evidence="1">
    <location>
        <begin position="100"/>
        <end position="109"/>
    </location>
</feature>
<dbReference type="AlphaFoldDB" id="A0A7T4TAC7"/>
<dbReference type="EMBL" id="CP066076">
    <property type="protein sequence ID" value="QQC66017.1"/>
    <property type="molecule type" value="Genomic_DNA"/>
</dbReference>
<keyword evidence="4" id="KW-1185">Reference proteome</keyword>
<proteinExistence type="predicted"/>
<feature type="chain" id="PRO_5032558099" description="DUF4148 domain-containing protein" evidence="2">
    <location>
        <begin position="28"/>
        <end position="277"/>
    </location>
</feature>